<dbReference type="PROSITE" id="PS50887">
    <property type="entry name" value="GGDEF"/>
    <property type="match status" value="1"/>
</dbReference>
<dbReference type="InterPro" id="IPR029787">
    <property type="entry name" value="Nucleotide_cyclase"/>
</dbReference>
<evidence type="ECO:0000313" key="5">
    <source>
        <dbReference type="EMBL" id="HGU31234.1"/>
    </source>
</evidence>
<dbReference type="SUPFAM" id="SSF55073">
    <property type="entry name" value="Nucleotide cyclase"/>
    <property type="match status" value="1"/>
</dbReference>
<dbReference type="FunFam" id="3.30.70.270:FF:000001">
    <property type="entry name" value="Diguanylate cyclase domain protein"/>
    <property type="match status" value="1"/>
</dbReference>
<dbReference type="InterPro" id="IPR013656">
    <property type="entry name" value="PAS_4"/>
</dbReference>
<dbReference type="CDD" id="cd01949">
    <property type="entry name" value="GGDEF"/>
    <property type="match status" value="1"/>
</dbReference>
<protein>
    <recommendedName>
        <fullName evidence="1">diguanylate cyclase</fullName>
        <ecNumber evidence="1">2.7.7.65</ecNumber>
    </recommendedName>
</protein>
<dbReference type="InterPro" id="IPR035965">
    <property type="entry name" value="PAS-like_dom_sf"/>
</dbReference>
<dbReference type="Gene3D" id="3.30.450.20">
    <property type="entry name" value="PAS domain"/>
    <property type="match status" value="1"/>
</dbReference>
<dbReference type="CDD" id="cd00130">
    <property type="entry name" value="PAS"/>
    <property type="match status" value="1"/>
</dbReference>
<organism evidence="5">
    <name type="scientific">Desulfatirhabdium butyrativorans</name>
    <dbReference type="NCBI Taxonomy" id="340467"/>
    <lineage>
        <taxon>Bacteria</taxon>
        <taxon>Pseudomonadati</taxon>
        <taxon>Thermodesulfobacteriota</taxon>
        <taxon>Desulfobacteria</taxon>
        <taxon>Desulfobacterales</taxon>
        <taxon>Desulfatirhabdiaceae</taxon>
        <taxon>Desulfatirhabdium</taxon>
    </lineage>
</organism>
<evidence type="ECO:0000256" key="2">
    <source>
        <dbReference type="ARBA" id="ARBA00034247"/>
    </source>
</evidence>
<dbReference type="NCBIfam" id="TIGR00254">
    <property type="entry name" value="GGDEF"/>
    <property type="match status" value="1"/>
</dbReference>
<dbReference type="SMART" id="SM00267">
    <property type="entry name" value="GGDEF"/>
    <property type="match status" value="1"/>
</dbReference>
<evidence type="ECO:0000256" key="3">
    <source>
        <dbReference type="SAM" id="Coils"/>
    </source>
</evidence>
<dbReference type="GO" id="GO:0052621">
    <property type="term" value="F:diguanylate cyclase activity"/>
    <property type="evidence" value="ECO:0007669"/>
    <property type="project" value="UniProtKB-EC"/>
</dbReference>
<dbReference type="InterPro" id="IPR000014">
    <property type="entry name" value="PAS"/>
</dbReference>
<evidence type="ECO:0000259" key="4">
    <source>
        <dbReference type="PROSITE" id="PS50887"/>
    </source>
</evidence>
<dbReference type="PANTHER" id="PTHR45138:SF9">
    <property type="entry name" value="DIGUANYLATE CYCLASE DGCM-RELATED"/>
    <property type="match status" value="1"/>
</dbReference>
<dbReference type="Gene3D" id="3.30.70.270">
    <property type="match status" value="1"/>
</dbReference>
<proteinExistence type="predicted"/>
<dbReference type="InterPro" id="IPR043128">
    <property type="entry name" value="Rev_trsase/Diguanyl_cyclase"/>
</dbReference>
<dbReference type="Pfam" id="PF00990">
    <property type="entry name" value="GGDEF"/>
    <property type="match status" value="1"/>
</dbReference>
<dbReference type="InterPro" id="IPR000160">
    <property type="entry name" value="GGDEF_dom"/>
</dbReference>
<feature type="coiled-coil region" evidence="3">
    <location>
        <begin position="125"/>
        <end position="159"/>
    </location>
</feature>
<dbReference type="AlphaFoldDB" id="A0A7C4RQB6"/>
<accession>A0A7C4RQB6</accession>
<sequence>MTHGAETDEKKAFLESLNRYWAESRAVHVCRLDREGRVLEINTCFADLLKRKPETVKGHPFSEFLTDPDARMIKERLASRIPPESCGFLLNVVDADLAPQTLQCWEICLSRDQRLILGELPEHRCHLLQQELLELNNQLATLSRETARQKKELARALEERDAAYRKMAEMAFHDPLTLLANRRKLEETFHLEVERASRLGQPLTVVMMDIDHFKSINDTYGHAMGDQVLKELARTVSRQARPYDLVSRYGGEEFLILMPGIGIEQGKSAAERFRTCVSEARIDGIPHPVTASFGVATLKPGQLPHTVFDRADQALYRAKATGRNRVVVEPTEENEGAMSE</sequence>
<comment type="catalytic activity">
    <reaction evidence="2">
        <text>2 GTP = 3',3'-c-di-GMP + 2 diphosphate</text>
        <dbReference type="Rhea" id="RHEA:24898"/>
        <dbReference type="ChEBI" id="CHEBI:33019"/>
        <dbReference type="ChEBI" id="CHEBI:37565"/>
        <dbReference type="ChEBI" id="CHEBI:58805"/>
        <dbReference type="EC" id="2.7.7.65"/>
    </reaction>
</comment>
<evidence type="ECO:0000256" key="1">
    <source>
        <dbReference type="ARBA" id="ARBA00012528"/>
    </source>
</evidence>
<dbReference type="PANTHER" id="PTHR45138">
    <property type="entry name" value="REGULATORY COMPONENTS OF SENSORY TRANSDUCTION SYSTEM"/>
    <property type="match status" value="1"/>
</dbReference>
<reference evidence="5" key="1">
    <citation type="journal article" date="2020" name="mSystems">
        <title>Genome- and Community-Level Interaction Insights into Carbon Utilization and Element Cycling Functions of Hydrothermarchaeota in Hydrothermal Sediment.</title>
        <authorList>
            <person name="Zhou Z."/>
            <person name="Liu Y."/>
            <person name="Xu W."/>
            <person name="Pan J."/>
            <person name="Luo Z.H."/>
            <person name="Li M."/>
        </authorList>
    </citation>
    <scope>NUCLEOTIDE SEQUENCE [LARGE SCALE GENOMIC DNA]</scope>
    <source>
        <strain evidence="5">SpSt-477</strain>
    </source>
</reference>
<dbReference type="InterPro" id="IPR050469">
    <property type="entry name" value="Diguanylate_Cyclase"/>
</dbReference>
<feature type="domain" description="GGDEF" evidence="4">
    <location>
        <begin position="201"/>
        <end position="331"/>
    </location>
</feature>
<dbReference type="EC" id="2.7.7.65" evidence="1"/>
<name>A0A7C4RQB6_9BACT</name>
<dbReference type="Pfam" id="PF08448">
    <property type="entry name" value="PAS_4"/>
    <property type="match status" value="1"/>
</dbReference>
<dbReference type="EMBL" id="DSUH01000004">
    <property type="protein sequence ID" value="HGU31234.1"/>
    <property type="molecule type" value="Genomic_DNA"/>
</dbReference>
<comment type="caution">
    <text evidence="5">The sequence shown here is derived from an EMBL/GenBank/DDBJ whole genome shotgun (WGS) entry which is preliminary data.</text>
</comment>
<dbReference type="SUPFAM" id="SSF55785">
    <property type="entry name" value="PYP-like sensor domain (PAS domain)"/>
    <property type="match status" value="1"/>
</dbReference>
<dbReference type="SMART" id="SM00091">
    <property type="entry name" value="PAS"/>
    <property type="match status" value="1"/>
</dbReference>
<gene>
    <name evidence="5" type="ORF">ENS29_00075</name>
</gene>
<keyword evidence="3" id="KW-0175">Coiled coil</keyword>